<proteinExistence type="predicted"/>
<dbReference type="EMBL" id="FR799585">
    <property type="protein sequence ID" value="CBZ30084.1"/>
    <property type="molecule type" value="Genomic_DNA"/>
</dbReference>
<feature type="region of interest" description="Disordered" evidence="1">
    <location>
        <begin position="141"/>
        <end position="161"/>
    </location>
</feature>
<sequence length="739" mass="81005">MTEDTRPSREYARQASLSPRNTGGLGNPSAVRGRMDSGTASIQQALPSRRMDTSYAVHRVLPRMVYPSFTNNLHILSPQHDTSKSSSWAHAYRPFDYTLSACTSQPRSPPLPPLRSTVDVTALPCEVSMAAAAMGLHPMRAKASSNDVPSPLLSQQPHRSPPCQTVSLSPLDFVASTSEAQLPTELTEAELPTKPPEALSAKLDAVFDCAAKALVGTIPMLLPASASGSAVVPSTSASSSSQVGEGSGPLLGAAMQQRKLQTTLASALVFANLHDGDDKRNVSGAVEPCLMSVLSPVHQQPRHQHHNQPSAVALPKAATLVMSGGHSTRDFQRGTWVFLFACQERLARELLEAEETSEALRCLPASCAAWRTYYRPTLGSPECGAVHLTSSTDMDVSLSSDVSTAWTTEFAPSTVMLSDSSDADTSYDATESAFLSHCRRVNKEKGKRKGKKLLTQPPHPAFAVAVYRLELLESILGDEIRTEEEKAFHACIEKPFKYEHRLLTVGTLPLERFLRGWIAIHRAQRLRHALQRGKVGDVEQEARAALHATSQTLQRRFQLMVTALVEQEHYYRCCLELLYTQDAAWAGVVLLRLQEQVERFPLAFGAVMSRRRVCGRMKGLTVFSNLALAEQAIRETISGEEARQRAGFPTELEMRGVHLVQEPQAREKLVDREAAERAVVHQVVCALQTHYSIREAEIEEGIERQYWLKQLMQGGVDGAVTSATPRPLLCDVVAAEVEL</sequence>
<dbReference type="GeneID" id="13452138"/>
<name>E9B4B6_LEIMU</name>
<protein>
    <submittedName>
        <fullName evidence="2">Uncharacterized protein</fullName>
    </submittedName>
</protein>
<keyword evidence="3" id="KW-1185">Reference proteome</keyword>
<dbReference type="AlphaFoldDB" id="E9B4B6"/>
<dbReference type="RefSeq" id="XP_003878533.1">
    <property type="nucleotide sequence ID" value="XM_003878484.1"/>
</dbReference>
<dbReference type="OrthoDB" id="264300at2759"/>
<accession>E9B4B6</accession>
<dbReference type="OMA" id="VEQEHYY"/>
<feature type="region of interest" description="Disordered" evidence="1">
    <location>
        <begin position="229"/>
        <end position="249"/>
    </location>
</feature>
<dbReference type="PhylomeDB" id="E9B4B6"/>
<evidence type="ECO:0000313" key="3">
    <source>
        <dbReference type="Proteomes" id="UP000007259"/>
    </source>
</evidence>
<dbReference type="Proteomes" id="UP000007259">
    <property type="component" value="Chromosome 32"/>
</dbReference>
<reference evidence="2 3" key="1">
    <citation type="journal article" date="2011" name="Genome Res.">
        <title>Chromosome and gene copy number variation allow major structural change between species and strains of Leishmania.</title>
        <authorList>
            <person name="Rogers M.B."/>
            <person name="Hilley J.D."/>
            <person name="Dickens N.J."/>
            <person name="Wilkes J."/>
            <person name="Bates P.A."/>
            <person name="Depledge D.P."/>
            <person name="Harris D."/>
            <person name="Her Y."/>
            <person name="Herzyk P."/>
            <person name="Imamura H."/>
            <person name="Otto T.D."/>
            <person name="Sanders M."/>
            <person name="Seeger K."/>
            <person name="Dujardin J.C."/>
            <person name="Berriman M."/>
            <person name="Smith D.F."/>
            <person name="Hertz-Fowler C."/>
            <person name="Mottram J.C."/>
        </authorList>
    </citation>
    <scope>NUCLEOTIDE SEQUENCE [LARGE SCALE GENOMIC DNA]</scope>
    <source>
        <strain evidence="2 3">MHOM/GT/2001/U1103</strain>
    </source>
</reference>
<gene>
    <name evidence="2" type="ORF">LMXM_32_2760</name>
</gene>
<feature type="compositionally biased region" description="Polar residues" evidence="1">
    <location>
        <begin position="143"/>
        <end position="161"/>
    </location>
</feature>
<feature type="region of interest" description="Disordered" evidence="1">
    <location>
        <begin position="1"/>
        <end position="39"/>
    </location>
</feature>
<evidence type="ECO:0000256" key="1">
    <source>
        <dbReference type="SAM" id="MobiDB-lite"/>
    </source>
</evidence>
<evidence type="ECO:0000313" key="2">
    <source>
        <dbReference type="EMBL" id="CBZ30084.1"/>
    </source>
</evidence>
<organism evidence="2 3">
    <name type="scientific">Leishmania mexicana (strain MHOM/GT/2001/U1103)</name>
    <dbReference type="NCBI Taxonomy" id="929439"/>
    <lineage>
        <taxon>Eukaryota</taxon>
        <taxon>Discoba</taxon>
        <taxon>Euglenozoa</taxon>
        <taxon>Kinetoplastea</taxon>
        <taxon>Metakinetoplastina</taxon>
        <taxon>Trypanosomatida</taxon>
        <taxon>Trypanosomatidae</taxon>
        <taxon>Leishmaniinae</taxon>
        <taxon>Leishmania</taxon>
    </lineage>
</organism>
<dbReference type="KEGG" id="lmi:LMXM_32_2760"/>
<feature type="compositionally biased region" description="Basic and acidic residues" evidence="1">
    <location>
        <begin position="1"/>
        <end position="12"/>
    </location>
</feature>
<dbReference type="VEuPathDB" id="TriTrypDB:LmxM.32.2760"/>
<feature type="compositionally biased region" description="Low complexity" evidence="1">
    <location>
        <begin position="229"/>
        <end position="244"/>
    </location>
</feature>